<organism evidence="1 2">
    <name type="scientific">Glossina pallidipes</name>
    <name type="common">Tsetse fly</name>
    <dbReference type="NCBI Taxonomy" id="7398"/>
    <lineage>
        <taxon>Eukaryota</taxon>
        <taxon>Metazoa</taxon>
        <taxon>Ecdysozoa</taxon>
        <taxon>Arthropoda</taxon>
        <taxon>Hexapoda</taxon>
        <taxon>Insecta</taxon>
        <taxon>Pterygota</taxon>
        <taxon>Neoptera</taxon>
        <taxon>Endopterygota</taxon>
        <taxon>Diptera</taxon>
        <taxon>Brachycera</taxon>
        <taxon>Muscomorpha</taxon>
        <taxon>Hippoboscoidea</taxon>
        <taxon>Glossinidae</taxon>
        <taxon>Glossina</taxon>
    </lineage>
</organism>
<evidence type="ECO:0000313" key="2">
    <source>
        <dbReference type="Proteomes" id="UP000092445"/>
    </source>
</evidence>
<proteinExistence type="predicted"/>
<evidence type="ECO:0000313" key="1">
    <source>
        <dbReference type="EnsemblMetazoa" id="GPAI017896-PA"/>
    </source>
</evidence>
<name>A0A1A9ZKY3_GLOPL</name>
<sequence>MPRKTSGKSSILLSDGLLDQVGRKAACGLNTDEACVLTVTQTVPRLTDFKEPFETLRTRIAFNERLSNPNIMQKASMNKNEQALSVKTILDYITFCQRTLQKLTRLLCLHHISTSQHL</sequence>
<protein>
    <submittedName>
        <fullName evidence="1">Uncharacterized protein</fullName>
    </submittedName>
</protein>
<dbReference type="VEuPathDB" id="VectorBase:GPAI017896"/>
<keyword evidence="2" id="KW-1185">Reference proteome</keyword>
<dbReference type="Proteomes" id="UP000092445">
    <property type="component" value="Unassembled WGS sequence"/>
</dbReference>
<reference evidence="1" key="2">
    <citation type="submission" date="2020-05" db="UniProtKB">
        <authorList>
            <consortium name="EnsemblMetazoa"/>
        </authorList>
    </citation>
    <scope>IDENTIFICATION</scope>
    <source>
        <strain evidence="1">IAEA</strain>
    </source>
</reference>
<dbReference type="AlphaFoldDB" id="A0A1A9ZKY3"/>
<reference evidence="2" key="1">
    <citation type="submission" date="2014-03" db="EMBL/GenBank/DDBJ databases">
        <authorList>
            <person name="Aksoy S."/>
            <person name="Warren W."/>
            <person name="Wilson R.K."/>
        </authorList>
    </citation>
    <scope>NUCLEOTIDE SEQUENCE [LARGE SCALE GENOMIC DNA]</scope>
    <source>
        <strain evidence="2">IAEA</strain>
    </source>
</reference>
<accession>A0A1A9ZKY3</accession>
<dbReference type="EnsemblMetazoa" id="GPAI017896-RA">
    <property type="protein sequence ID" value="GPAI017896-PA"/>
    <property type="gene ID" value="GPAI017896"/>
</dbReference>